<name>A0ABN9S1G8_9DINO</name>
<evidence type="ECO:0000259" key="7">
    <source>
        <dbReference type="PROSITE" id="PS50059"/>
    </source>
</evidence>
<reference evidence="8" key="1">
    <citation type="submission" date="2023-10" db="EMBL/GenBank/DDBJ databases">
        <authorList>
            <person name="Chen Y."/>
            <person name="Shah S."/>
            <person name="Dougan E. K."/>
            <person name="Thang M."/>
            <person name="Chan C."/>
        </authorList>
    </citation>
    <scope>NUCLEOTIDE SEQUENCE [LARGE SCALE GENOMIC DNA]</scope>
</reference>
<dbReference type="Proteomes" id="UP001189429">
    <property type="component" value="Unassembled WGS sequence"/>
</dbReference>
<dbReference type="InterPro" id="IPR046357">
    <property type="entry name" value="PPIase_dom_sf"/>
</dbReference>
<dbReference type="InterPro" id="IPR001179">
    <property type="entry name" value="PPIase_FKBP_dom"/>
</dbReference>
<evidence type="ECO:0000313" key="9">
    <source>
        <dbReference type="Proteomes" id="UP001189429"/>
    </source>
</evidence>
<comment type="catalytic activity">
    <reaction evidence="1 5">
        <text>[protein]-peptidylproline (omega=180) = [protein]-peptidylproline (omega=0)</text>
        <dbReference type="Rhea" id="RHEA:16237"/>
        <dbReference type="Rhea" id="RHEA-COMP:10747"/>
        <dbReference type="Rhea" id="RHEA-COMP:10748"/>
        <dbReference type="ChEBI" id="CHEBI:83833"/>
        <dbReference type="ChEBI" id="CHEBI:83834"/>
        <dbReference type="EC" id="5.2.1.8"/>
    </reaction>
</comment>
<evidence type="ECO:0000256" key="1">
    <source>
        <dbReference type="ARBA" id="ARBA00000971"/>
    </source>
</evidence>
<dbReference type="EC" id="5.2.1.8" evidence="2 5"/>
<dbReference type="Gene3D" id="3.10.50.40">
    <property type="match status" value="1"/>
</dbReference>
<proteinExistence type="predicted"/>
<evidence type="ECO:0000256" key="2">
    <source>
        <dbReference type="ARBA" id="ARBA00013194"/>
    </source>
</evidence>
<dbReference type="PANTHER" id="PTHR43811">
    <property type="entry name" value="FKBP-TYPE PEPTIDYL-PROLYL CIS-TRANS ISOMERASE FKPA"/>
    <property type="match status" value="1"/>
</dbReference>
<dbReference type="SUPFAM" id="SSF54534">
    <property type="entry name" value="FKBP-like"/>
    <property type="match status" value="1"/>
</dbReference>
<comment type="caution">
    <text evidence="8">The sequence shown here is derived from an EMBL/GenBank/DDBJ whole genome shotgun (WGS) entry which is preliminary data.</text>
</comment>
<evidence type="ECO:0000256" key="3">
    <source>
        <dbReference type="ARBA" id="ARBA00023110"/>
    </source>
</evidence>
<evidence type="ECO:0000256" key="4">
    <source>
        <dbReference type="ARBA" id="ARBA00023235"/>
    </source>
</evidence>
<keyword evidence="9" id="KW-1185">Reference proteome</keyword>
<evidence type="ECO:0000256" key="6">
    <source>
        <dbReference type="SAM" id="MobiDB-lite"/>
    </source>
</evidence>
<protein>
    <recommendedName>
        <fullName evidence="2 5">peptidylprolyl isomerase</fullName>
        <ecNumber evidence="2 5">5.2.1.8</ecNumber>
    </recommendedName>
</protein>
<gene>
    <name evidence="8" type="ORF">PCOR1329_LOCUS25669</name>
</gene>
<dbReference type="PROSITE" id="PS50059">
    <property type="entry name" value="FKBP_PPIASE"/>
    <property type="match status" value="1"/>
</dbReference>
<accession>A0ABN9S1G8</accession>
<dbReference type="Pfam" id="PF00254">
    <property type="entry name" value="FKBP_C"/>
    <property type="match status" value="1"/>
</dbReference>
<feature type="domain" description="PPIase FKBP-type" evidence="7">
    <location>
        <begin position="286"/>
        <end position="369"/>
    </location>
</feature>
<evidence type="ECO:0000313" key="8">
    <source>
        <dbReference type="EMBL" id="CAK0825571.1"/>
    </source>
</evidence>
<evidence type="ECO:0000256" key="5">
    <source>
        <dbReference type="PROSITE-ProRule" id="PRU00277"/>
    </source>
</evidence>
<feature type="region of interest" description="Disordered" evidence="6">
    <location>
        <begin position="371"/>
        <end position="391"/>
    </location>
</feature>
<feature type="compositionally biased region" description="Basic and acidic residues" evidence="6">
    <location>
        <begin position="1"/>
        <end position="25"/>
    </location>
</feature>
<keyword evidence="3 5" id="KW-0697">Rotamase</keyword>
<feature type="region of interest" description="Disordered" evidence="6">
    <location>
        <begin position="1"/>
        <end position="32"/>
    </location>
</feature>
<organism evidence="8 9">
    <name type="scientific">Prorocentrum cordatum</name>
    <dbReference type="NCBI Taxonomy" id="2364126"/>
    <lineage>
        <taxon>Eukaryota</taxon>
        <taxon>Sar</taxon>
        <taxon>Alveolata</taxon>
        <taxon>Dinophyceae</taxon>
        <taxon>Prorocentrales</taxon>
        <taxon>Prorocentraceae</taxon>
        <taxon>Prorocentrum</taxon>
    </lineage>
</organism>
<dbReference type="PANTHER" id="PTHR43811:SF19">
    <property type="entry name" value="39 KDA FK506-BINDING NUCLEAR PROTEIN"/>
    <property type="match status" value="1"/>
</dbReference>
<sequence length="440" mass="47410">MDMRARLFKEKQGRERSRPRGREAPQLELQGPEVRASELGRRLAAFQARDHAAAVDVDMGARALGGKVEALRASAAEARNLAAQAEGAARGAHGGAPGFNTARQVCQDEDIQFRDPVFVEDVCTTISDGDEPSEYNYGNANGSERVTLQTYVDNISEADKGQEFTNEAVDFGVWMATTYDGDGAVRFDGVDARSGGARRREWLAAAGAAGVAGPTPARASEISVFGANLDLSFLDPKAPEDYNKPPADAEVFPSGLVSKILLRPQCALSKFTPPEKLAKCPKAKPYDKVLIDYSGWKQADGRMFDSSRNEKKSVRVNSVMPAWTEVLPLMSPGESRRVWVPAKLAYGDTPPPNKPAGDLVFDIELYSIDRQEKPPDNLEGPPPDAKFTDSGLGYKVLQAGAGAPPTLESNITAVYSGYPQNERCSVHADLPGGPENLQGQ</sequence>
<keyword evidence="4 5" id="KW-0413">Isomerase</keyword>
<dbReference type="EMBL" id="CAUYUJ010009002">
    <property type="protein sequence ID" value="CAK0825571.1"/>
    <property type="molecule type" value="Genomic_DNA"/>
</dbReference>